<gene>
    <name evidence="2" type="ORF">SDC9_206513</name>
</gene>
<feature type="region of interest" description="Disordered" evidence="1">
    <location>
        <begin position="87"/>
        <end position="109"/>
    </location>
</feature>
<evidence type="ECO:0000256" key="1">
    <source>
        <dbReference type="SAM" id="MobiDB-lite"/>
    </source>
</evidence>
<comment type="caution">
    <text evidence="2">The sequence shown here is derived from an EMBL/GenBank/DDBJ whole genome shotgun (WGS) entry which is preliminary data.</text>
</comment>
<organism evidence="2">
    <name type="scientific">bioreactor metagenome</name>
    <dbReference type="NCBI Taxonomy" id="1076179"/>
    <lineage>
        <taxon>unclassified sequences</taxon>
        <taxon>metagenomes</taxon>
        <taxon>ecological metagenomes</taxon>
    </lineage>
</organism>
<dbReference type="AlphaFoldDB" id="A0A645J575"/>
<feature type="compositionally biased region" description="Basic residues" evidence="1">
    <location>
        <begin position="94"/>
        <end position="109"/>
    </location>
</feature>
<accession>A0A645J575</accession>
<sequence length="109" mass="13246">MGFRRRRPEKRGRFFLIGHNHIDILFEHPRQTLPEIPDDLETGEVQPDPATRLFRPAKHCRHDRRVKHISFDINEIIPRKIERLRLVRPDQQRSRQRRAHGPFRIGRNH</sequence>
<evidence type="ECO:0000313" key="2">
    <source>
        <dbReference type="EMBL" id="MPN58798.1"/>
    </source>
</evidence>
<reference evidence="2" key="1">
    <citation type="submission" date="2019-08" db="EMBL/GenBank/DDBJ databases">
        <authorList>
            <person name="Kucharzyk K."/>
            <person name="Murdoch R.W."/>
            <person name="Higgins S."/>
            <person name="Loffler F."/>
        </authorList>
    </citation>
    <scope>NUCLEOTIDE SEQUENCE</scope>
</reference>
<dbReference type="EMBL" id="VSSQ01132000">
    <property type="protein sequence ID" value="MPN58798.1"/>
    <property type="molecule type" value="Genomic_DNA"/>
</dbReference>
<name>A0A645J575_9ZZZZ</name>
<protein>
    <submittedName>
        <fullName evidence="2">Uncharacterized protein</fullName>
    </submittedName>
</protein>
<proteinExistence type="predicted"/>